<evidence type="ECO:0000256" key="2">
    <source>
        <dbReference type="SAM" id="MobiDB-lite"/>
    </source>
</evidence>
<feature type="region of interest" description="Disordered" evidence="2">
    <location>
        <begin position="290"/>
        <end position="317"/>
    </location>
</feature>
<dbReference type="EMBL" id="LR215010">
    <property type="protein sequence ID" value="VEU68954.1"/>
    <property type="molecule type" value="Genomic_DNA"/>
</dbReference>
<feature type="region of interest" description="Disordered" evidence="2">
    <location>
        <begin position="1027"/>
        <end position="1048"/>
    </location>
</feature>
<keyword evidence="1" id="KW-0175">Coiled coil</keyword>
<dbReference type="NCBIfam" id="NF045847">
    <property type="entry name" value="MGA1079_SerProt"/>
    <property type="match status" value="1"/>
</dbReference>
<evidence type="ECO:0000313" key="3">
    <source>
        <dbReference type="EMBL" id="VEU68954.1"/>
    </source>
</evidence>
<feature type="coiled-coil region" evidence="1">
    <location>
        <begin position="413"/>
        <end position="450"/>
    </location>
</feature>
<name>A0A449AQV8_9BACT</name>
<accession>A0A449AQV8</accession>
<evidence type="ECO:0008006" key="5">
    <source>
        <dbReference type="Google" id="ProtNLM"/>
    </source>
</evidence>
<feature type="coiled-coil region" evidence="1">
    <location>
        <begin position="119"/>
        <end position="161"/>
    </location>
</feature>
<reference evidence="3 4" key="1">
    <citation type="submission" date="2019-01" db="EMBL/GenBank/DDBJ databases">
        <authorList>
            <consortium name="Pathogen Informatics"/>
        </authorList>
    </citation>
    <scope>NUCLEOTIDE SEQUENCE [LARGE SCALE GENOMIC DNA]</scope>
    <source>
        <strain evidence="3 4">NCTC10146</strain>
    </source>
</reference>
<organism evidence="3 4">
    <name type="scientific">Mycoplasmopsis canis</name>
    <dbReference type="NCBI Taxonomy" id="29555"/>
    <lineage>
        <taxon>Bacteria</taxon>
        <taxon>Bacillati</taxon>
        <taxon>Mycoplasmatota</taxon>
        <taxon>Mycoplasmoidales</taxon>
        <taxon>Metamycoplasmataceae</taxon>
        <taxon>Mycoplasmopsis</taxon>
    </lineage>
</organism>
<evidence type="ECO:0000313" key="4">
    <source>
        <dbReference type="Proteomes" id="UP000290495"/>
    </source>
</evidence>
<feature type="compositionally biased region" description="Low complexity" evidence="2">
    <location>
        <begin position="290"/>
        <end position="304"/>
    </location>
</feature>
<dbReference type="Proteomes" id="UP000290495">
    <property type="component" value="Chromosome"/>
</dbReference>
<sequence length="1810" mass="208016">MSDKKNNKKKLLWIALGALGLAIAGTATGVAISKSLSKDKVKDKRESLKEILADKNLNIPSNMKEYLQELSQSESFDNSLNIEDIKSSLINWTVIEKYSKELENEKVNIEFIEFLENANNLKINDVKAEKNNLEKLLNNKNANSITELINNKSKIKELENQLGQFASGTQNSQEDFNQIKAILFKNPPIISSDSIDSYKTAMKNDYKANSSLKSSLKNIIDIDSKARELISAANEIKAKETKNEKQHAALIKFANIFNDSNQVKEDKFADSSLLEEMIILISDFNNALKPENPNNDSGNVNNNPSQDGGEEKTIEQEKNEAKAFVSSLEKLSDALKIKYSEKINDLTISASIKEVKDRASSYNQVVDKIISAISKANEVKQTQKYNNASNKDEFDAKLVEIQNLLEENKLKTNDEFLELNSKLEDIKNDLEKLEELKNELNGDISSDKINEFKSMVENSLTSSISDRVNAYGMENLLYSASITSENKPLFISENEVDGVELEFKNVYVSDDNINELNVVYKAKSKTDESLVTEVTEKVLFSNDFNEKVNAITFTNLDELFEFEYNDFNKYFESDLVDKKNEILEIFKKKLNNVNGFFTYKINDETISFENNKISLNVEFWFNNKKFKNIKLSTLNNVSLKDNFWKGISITMSDEFKSSEFYNNPDQFYFYNYILHSKQGSLFNTWFTINVFNKEKDKNSKLANKTLESLVNLIEPTSSSNNPSALTTDEIKSIMNSLKADMINKLFNINVDPGITYELINFDNNVIFESTDRPFYSAKFKFNIVKNGQPPRELIVPVTSKLNNSDDQDVKDLNFLKSLIETSDKEDPSKLYEFIKVKDKNKTHNQFNSKDAIKVFNENYELPKKGKFQLYAHSLEEFSNLASDPKKSSEGATAKIRFWITEDGQPLNEQYNKYKLVFQDARKKYHFGSFSKKIKYFKPLSFRDIKPLEGSEWFTQNDFVESESRVSDEDKNIINSITSRSFLFRKTEGSVGKKTKLYALVDPKDIIEQKAFEMINYVLKLNDSSAKESEDSSFSNTKPGTVADDKPINTNTSNDDFYTSNDVISADGESLSNSNFKKLINDYFMYFYDVTSDQDNSLSFKLGFINKQDTKKRFTNGQTIKLINLRNDYKENLYPQVLLNRIKISDFTFRPGTLSLNEFAEKVRSNSQEIQTMFSWKENSLSYKNYSLSKENISVDEVKSVRSTNGTNSIYIKFKYLNPVSNKVYKGNNWYKVSGFSDTSFETTNSLLFENNNLKTIFDSENSIKRERILEPYYKDTLWSFNKSEEKAFWTLDEKYIRKTLLQNGSRDRKIKVQLFGNLLIQDLKRLTRISGQEKGYSFEFDFERMINGETLTSTIQTYEYTNENTNSSYPRPHFTIRAKYISGEGIKLEVEMVEKEFKLFLGNPYAEAITSKELSTRYGEFSKEKAFLLNHEGAQISVVYTNSIEHEEFNQETNLFDYKHLDYNQENQPITFYTPEEVINSKEYNPNQNVSYELHNGYLQDQEYMHSSWKNIDLVNNVRARSFAYNRGTATQIAKVSKDPNDLRYYIITNNHVQHIDSFSQLQGDRLAHKHTAGYITKTSNNFGNNVDAGFSYWGGLNTANNIPIELIWSGVDQKNKKGEQVNGQNVDITIFAVDVKELIKNARREGKFDLALWFENWASLKDTTLDFSGVKKGVYFGQNLKRFGMSGFPYGKQSGYYLNRAASSTTTVGLIRQNGYVPTFYNAGNSGTGILGDDNEYISTINSGAPLTFLQSWNNEHSTMNYFGINYDNEHPLDLKNTNSLAAQIIRWHLTKPSEVSMPWFLRDIKKEK</sequence>
<protein>
    <recommendedName>
        <fullName evidence="5">Extracellular matrix-binding protein ebh GA module domain-containing protein</fullName>
    </recommendedName>
</protein>
<evidence type="ECO:0000256" key="1">
    <source>
        <dbReference type="SAM" id="Coils"/>
    </source>
</evidence>
<proteinExistence type="predicted"/>
<dbReference type="Gene3D" id="1.20.120.1850">
    <property type="entry name" value="Ebh helix bundles repeating unit (S and A modules)"/>
    <property type="match status" value="1"/>
</dbReference>
<gene>
    <name evidence="3" type="ORF">NCTC10146_00417</name>
</gene>
<dbReference type="RefSeq" id="WP_060913321.1">
    <property type="nucleotide sequence ID" value="NZ_LR215010.1"/>
</dbReference>